<gene>
    <name evidence="1" type="ORF">QQF64_024437</name>
</gene>
<organism evidence="1 2">
    <name type="scientific">Cirrhinus molitorella</name>
    <name type="common">mud carp</name>
    <dbReference type="NCBI Taxonomy" id="172907"/>
    <lineage>
        <taxon>Eukaryota</taxon>
        <taxon>Metazoa</taxon>
        <taxon>Chordata</taxon>
        <taxon>Craniata</taxon>
        <taxon>Vertebrata</taxon>
        <taxon>Euteleostomi</taxon>
        <taxon>Actinopterygii</taxon>
        <taxon>Neopterygii</taxon>
        <taxon>Teleostei</taxon>
        <taxon>Ostariophysi</taxon>
        <taxon>Cypriniformes</taxon>
        <taxon>Cyprinidae</taxon>
        <taxon>Labeoninae</taxon>
        <taxon>Labeonini</taxon>
        <taxon>Cirrhinus</taxon>
    </lineage>
</organism>
<accession>A0ABR3NLE8</accession>
<protein>
    <submittedName>
        <fullName evidence="1">Uncharacterized protein</fullName>
    </submittedName>
</protein>
<evidence type="ECO:0000313" key="2">
    <source>
        <dbReference type="Proteomes" id="UP001558613"/>
    </source>
</evidence>
<keyword evidence="2" id="KW-1185">Reference proteome</keyword>
<dbReference type="Proteomes" id="UP001558613">
    <property type="component" value="Unassembled WGS sequence"/>
</dbReference>
<dbReference type="EMBL" id="JAYMGO010000003">
    <property type="protein sequence ID" value="KAL1277764.1"/>
    <property type="molecule type" value="Genomic_DNA"/>
</dbReference>
<proteinExistence type="predicted"/>
<name>A0ABR3NLE8_9TELE</name>
<comment type="caution">
    <text evidence="1">The sequence shown here is derived from an EMBL/GenBank/DDBJ whole genome shotgun (WGS) entry which is preliminary data.</text>
</comment>
<sequence>MKDGFSLSSVSLRIIIGRYVNLDLREVVTELFEAVILINAGKGSVCRTYISWVLFSQRPVMKTIRKLLHIARNRDKGKERVMSCFRRQK</sequence>
<evidence type="ECO:0000313" key="1">
    <source>
        <dbReference type="EMBL" id="KAL1277764.1"/>
    </source>
</evidence>
<reference evidence="1 2" key="1">
    <citation type="submission" date="2023-09" db="EMBL/GenBank/DDBJ databases">
        <authorList>
            <person name="Wang M."/>
        </authorList>
    </citation>
    <scope>NUCLEOTIDE SEQUENCE [LARGE SCALE GENOMIC DNA]</scope>
    <source>
        <strain evidence="1">GT-2023</strain>
        <tissue evidence="1">Liver</tissue>
    </source>
</reference>